<comment type="caution">
    <text evidence="3">The sequence shown here is derived from an EMBL/GenBank/DDBJ whole genome shotgun (WGS) entry which is preliminary data.</text>
</comment>
<evidence type="ECO:0000313" key="4">
    <source>
        <dbReference type="Proteomes" id="UP000298681"/>
    </source>
</evidence>
<dbReference type="RefSeq" id="WP_134675099.1">
    <property type="nucleotide sequence ID" value="NZ_CP039383.2"/>
</dbReference>
<keyword evidence="2" id="KW-0472">Membrane</keyword>
<feature type="transmembrane region" description="Helical" evidence="2">
    <location>
        <begin position="84"/>
        <end position="104"/>
    </location>
</feature>
<accession>A0A4Z1RFW4</accession>
<gene>
    <name evidence="3" type="ORF">E4582_12270</name>
</gene>
<dbReference type="AlphaFoldDB" id="A0A4Z1RFW4"/>
<feature type="region of interest" description="Disordered" evidence="1">
    <location>
        <begin position="38"/>
        <end position="59"/>
    </location>
</feature>
<dbReference type="Proteomes" id="UP000298681">
    <property type="component" value="Unassembled WGS sequence"/>
</dbReference>
<evidence type="ECO:0000256" key="1">
    <source>
        <dbReference type="SAM" id="MobiDB-lite"/>
    </source>
</evidence>
<dbReference type="EMBL" id="SPUH01000002">
    <property type="protein sequence ID" value="TKS52979.1"/>
    <property type="molecule type" value="Genomic_DNA"/>
</dbReference>
<sequence>MSAGGGQPGDLRRLPGAELERRYAQLHRDVFALYEEAEATSDASPRERDAAHARAQARAQPLIEQARRLHDERVRRLRVRARRWWWATGIVAVAGGALVLWLLARG</sequence>
<reference evidence="3 4" key="1">
    <citation type="submission" date="2019-01" db="EMBL/GenBank/DDBJ databases">
        <authorList>
            <person name="Zhang S."/>
        </authorList>
    </citation>
    <scope>NUCLEOTIDE SEQUENCE [LARGE SCALE GENOMIC DNA]</scope>
    <source>
        <strain evidence="3 4">1626</strain>
    </source>
</reference>
<evidence type="ECO:0000256" key="2">
    <source>
        <dbReference type="SAM" id="Phobius"/>
    </source>
</evidence>
<keyword evidence="2" id="KW-1133">Transmembrane helix</keyword>
<dbReference type="OrthoDB" id="9993764at2"/>
<proteinExistence type="predicted"/>
<keyword evidence="2" id="KW-0812">Transmembrane</keyword>
<keyword evidence="4" id="KW-1185">Reference proteome</keyword>
<evidence type="ECO:0000313" key="3">
    <source>
        <dbReference type="EMBL" id="TKS52979.1"/>
    </source>
</evidence>
<name>A0A4Z1RFW4_9GAMM</name>
<protein>
    <submittedName>
        <fullName evidence="3">Uncharacterized protein</fullName>
    </submittedName>
</protein>
<organism evidence="3 4">
    <name type="scientific">Luteimonas yindakuii</name>
    <dbReference type="NCBI Taxonomy" id="2565782"/>
    <lineage>
        <taxon>Bacteria</taxon>
        <taxon>Pseudomonadati</taxon>
        <taxon>Pseudomonadota</taxon>
        <taxon>Gammaproteobacteria</taxon>
        <taxon>Lysobacterales</taxon>
        <taxon>Lysobacteraceae</taxon>
        <taxon>Luteimonas</taxon>
    </lineage>
</organism>